<dbReference type="Proteomes" id="UP000267027">
    <property type="component" value="Unassembled WGS sequence"/>
</dbReference>
<name>A0A0R3PIT3_ANGCS</name>
<feature type="compositionally biased region" description="Gly residues" evidence="1">
    <location>
        <begin position="76"/>
        <end position="86"/>
    </location>
</feature>
<feature type="compositionally biased region" description="Basic and acidic residues" evidence="1">
    <location>
        <begin position="1"/>
        <end position="12"/>
    </location>
</feature>
<feature type="region of interest" description="Disordered" evidence="1">
    <location>
        <begin position="1"/>
        <end position="20"/>
    </location>
</feature>
<feature type="compositionally biased region" description="Basic and acidic residues" evidence="1">
    <location>
        <begin position="96"/>
        <end position="106"/>
    </location>
</feature>
<sequence length="142" mass="15133">MTTSGDEVRKGGAESVATGECAAWRTTRKCGIRGCAGDESANRNIGATFRHTHARTTHIETSDTHTSDDDEEQRRGGGGGGGGGDRTGPDSTASETWRRGGWDRMEWNALEVADEDRKRAGNGRRGGKPTMSVLRGGVQGER</sequence>
<evidence type="ECO:0000313" key="4">
    <source>
        <dbReference type="WBParaSite" id="ACOC_0000428501-mRNA-1"/>
    </source>
</evidence>
<proteinExistence type="predicted"/>
<dbReference type="EMBL" id="UYYA01003810">
    <property type="protein sequence ID" value="VDM55871.1"/>
    <property type="molecule type" value="Genomic_DNA"/>
</dbReference>
<evidence type="ECO:0000313" key="2">
    <source>
        <dbReference type="EMBL" id="VDM55871.1"/>
    </source>
</evidence>
<accession>A0A0R3PIT3</accession>
<evidence type="ECO:0000256" key="1">
    <source>
        <dbReference type="SAM" id="MobiDB-lite"/>
    </source>
</evidence>
<gene>
    <name evidence="2" type="ORF">ACOC_LOCUS4286</name>
</gene>
<dbReference type="WBParaSite" id="ACOC_0000428501-mRNA-1">
    <property type="protein sequence ID" value="ACOC_0000428501-mRNA-1"/>
    <property type="gene ID" value="ACOC_0000428501"/>
</dbReference>
<reference evidence="2 3" key="2">
    <citation type="submission" date="2018-11" db="EMBL/GenBank/DDBJ databases">
        <authorList>
            <consortium name="Pathogen Informatics"/>
        </authorList>
    </citation>
    <scope>NUCLEOTIDE SEQUENCE [LARGE SCALE GENOMIC DNA]</scope>
    <source>
        <strain evidence="2 3">Costa Rica</strain>
    </source>
</reference>
<reference evidence="4" key="1">
    <citation type="submission" date="2017-02" db="UniProtKB">
        <authorList>
            <consortium name="WormBaseParasite"/>
        </authorList>
    </citation>
    <scope>IDENTIFICATION</scope>
</reference>
<protein>
    <submittedName>
        <fullName evidence="4">Retrotransposon protein, putative, Ty3-gypsy subclass</fullName>
    </submittedName>
</protein>
<feature type="region of interest" description="Disordered" evidence="1">
    <location>
        <begin position="48"/>
        <end position="142"/>
    </location>
</feature>
<feature type="compositionally biased region" description="Basic and acidic residues" evidence="1">
    <location>
        <begin position="57"/>
        <end position="75"/>
    </location>
</feature>
<dbReference type="AlphaFoldDB" id="A0A0R3PIT3"/>
<keyword evidence="3" id="KW-1185">Reference proteome</keyword>
<organism evidence="4">
    <name type="scientific">Angiostrongylus costaricensis</name>
    <name type="common">Nematode worm</name>
    <dbReference type="NCBI Taxonomy" id="334426"/>
    <lineage>
        <taxon>Eukaryota</taxon>
        <taxon>Metazoa</taxon>
        <taxon>Ecdysozoa</taxon>
        <taxon>Nematoda</taxon>
        <taxon>Chromadorea</taxon>
        <taxon>Rhabditida</taxon>
        <taxon>Rhabditina</taxon>
        <taxon>Rhabditomorpha</taxon>
        <taxon>Strongyloidea</taxon>
        <taxon>Metastrongylidae</taxon>
        <taxon>Angiostrongylus</taxon>
    </lineage>
</organism>
<evidence type="ECO:0000313" key="3">
    <source>
        <dbReference type="Proteomes" id="UP000267027"/>
    </source>
</evidence>